<dbReference type="GO" id="GO:0005509">
    <property type="term" value="F:calcium ion binding"/>
    <property type="evidence" value="ECO:0007669"/>
    <property type="project" value="InterPro"/>
</dbReference>
<feature type="domain" description="EF-hand" evidence="2">
    <location>
        <begin position="482"/>
        <end position="517"/>
    </location>
</feature>
<dbReference type="InterPro" id="IPR002048">
    <property type="entry name" value="EF_hand_dom"/>
</dbReference>
<evidence type="ECO:0000256" key="1">
    <source>
        <dbReference type="SAM" id="MobiDB-lite"/>
    </source>
</evidence>
<evidence type="ECO:0000259" key="2">
    <source>
        <dbReference type="PROSITE" id="PS50222"/>
    </source>
</evidence>
<feature type="compositionally biased region" description="Basic and acidic residues" evidence="1">
    <location>
        <begin position="553"/>
        <end position="567"/>
    </location>
</feature>
<proteinExistence type="predicted"/>
<dbReference type="RefSeq" id="WP_105352629.1">
    <property type="nucleotide sequence ID" value="NZ_PUIA01000035.1"/>
</dbReference>
<comment type="caution">
    <text evidence="3">The sequence shown here is derived from an EMBL/GenBank/DDBJ whole genome shotgun (WGS) entry which is preliminary data.</text>
</comment>
<dbReference type="PROSITE" id="PS50222">
    <property type="entry name" value="EF_HAND_2"/>
    <property type="match status" value="1"/>
</dbReference>
<accession>A0A2S8FLX7</accession>
<dbReference type="EMBL" id="PUIA01000035">
    <property type="protein sequence ID" value="PQO33157.1"/>
    <property type="molecule type" value="Genomic_DNA"/>
</dbReference>
<reference evidence="3 4" key="1">
    <citation type="submission" date="2018-02" db="EMBL/GenBank/DDBJ databases">
        <title>Comparative genomes isolates from brazilian mangrove.</title>
        <authorList>
            <person name="Araujo J.E."/>
            <person name="Taketani R.G."/>
            <person name="Silva M.C.P."/>
            <person name="Loureco M.V."/>
            <person name="Andreote F.D."/>
        </authorList>
    </citation>
    <scope>NUCLEOTIDE SEQUENCE [LARGE SCALE GENOMIC DNA]</scope>
    <source>
        <strain evidence="3 4">HEX-2 MGV</strain>
    </source>
</reference>
<sequence length="590" mass="63913">MAVIGNISIGFRANAKGLKKGADQARGILNKLGGGIMKVSGMIAGLGAAVGVAAAAAKFTQMAVAQAENIKYSTRLAKQIGTTTKALTGLQYAAKKALGTDDIEGFGDALSDMQEKIGDVTLEEGGAKDILEQLGLDADTMASQDAEENFLQIADAISGMQNQAEKLHVADTLFGGEGQKMLPLLEKGRKGIEEMQAEAEKMGLTFTEMEAHQVVKVQQAIGHLQDQFQGLANQMVIQVAPYVSALIDEFERMGLTGVDSTQAISQGLGFAADGIGIVGDSIDFVMDGFKFLQSGLTKYVAWVVNMYDYLARYIDTLMGELYRNTGVGMETNISAYTSAIAEDLHKLSADQWDGAMKSFTDKTPSERIDNFFDRMQKGAEKARNAITEFPPAINKATGATMKLGKAVKDLESSLQEQIATFGMSGTEVDIWRLKQQGATEQQLASARKLADQLKSLDEHKTLQEDAKALIDTLKTPEELYQDRIAKLTKMLNTNDANGNTLISFEQFTKAAKMARDEIFGEQNNEKRFASLSEFGSVEARNDIVRHMFGGGNDPEKTQRDQLAEQKKSAQSLARIEKKLSAPHVASLPTP</sequence>
<dbReference type="OrthoDB" id="6775714at2"/>
<organism evidence="3 4">
    <name type="scientific">Blastopirellula marina</name>
    <dbReference type="NCBI Taxonomy" id="124"/>
    <lineage>
        <taxon>Bacteria</taxon>
        <taxon>Pseudomonadati</taxon>
        <taxon>Planctomycetota</taxon>
        <taxon>Planctomycetia</taxon>
        <taxon>Pirellulales</taxon>
        <taxon>Pirellulaceae</taxon>
        <taxon>Blastopirellula</taxon>
    </lineage>
</organism>
<evidence type="ECO:0000313" key="4">
    <source>
        <dbReference type="Proteomes" id="UP000240009"/>
    </source>
</evidence>
<dbReference type="Proteomes" id="UP000240009">
    <property type="component" value="Unassembled WGS sequence"/>
</dbReference>
<gene>
    <name evidence="3" type="ORF">C5Y96_09870</name>
</gene>
<dbReference type="AlphaFoldDB" id="A0A2S8FLX7"/>
<feature type="region of interest" description="Disordered" evidence="1">
    <location>
        <begin position="549"/>
        <end position="590"/>
    </location>
</feature>
<evidence type="ECO:0000313" key="3">
    <source>
        <dbReference type="EMBL" id="PQO33157.1"/>
    </source>
</evidence>
<protein>
    <recommendedName>
        <fullName evidence="2">EF-hand domain-containing protein</fullName>
    </recommendedName>
</protein>
<name>A0A2S8FLX7_9BACT</name>